<dbReference type="GO" id="GO:0005524">
    <property type="term" value="F:ATP binding"/>
    <property type="evidence" value="ECO:0007669"/>
    <property type="project" value="UniProtKB-KW"/>
</dbReference>
<sequence>MDEISTISEPIDNSIKESFTGGLENQNDFRDGMIGKVRNLEEIDDLAPLEDFGTDGKSTIPMFGSVISVRGVLKNRPRIIENLGTLLIRDEPQGAASCSIVLKIDIRSDEENRKLRPHTIKMIFENMRTGTEIGIKGRVDVLEENDLEKTNARCEMLRFKVVMDSDQHSIVYVERKTPAFKRQLSQPQWLQNFKLGDLVEKSVDRVFLDSTDINEIMKYVVAFKNSFHGNVLVGVKRNSENNVGEITGLGLDENEMANWREKLSIAIGNILPSRNESAAICSTEEEALELYEHKSFILVMELLETKKKLVWIHVPKGDARLYVIKPSDVHAYVRMGAETKRITDFNELFCRLDSLGSRRVIPISDDEIDVNKQYKELKEQNDGLQKRYQVLKTLDQDKKELSYENQEQEFKMIFGDDPLKTIKEKYLTHYSCGFLNSVGGSILFGVQEDEKSKIGHIVGIVMSMEEREALVKTAVKTLNNFFPPVNTSQYSLVFHDVAVPSEYITKYNDNSSMCVMIRGPADEVGNKWPKFAKDNFPNCLCRVVRVQPQLFCIVVKSSEDISYDLGEIVEQFVKENKKKKISLESMSENDLERLLKELCIIEFSVKRSQYPIHMVRPIDTHVLDREGNLLAFSHEIMMHRFQLGFDTAIHFDVKKFLNHVDNFKHSGNAYILIASPFMFSTTENDVYGLVIPKWALAIDFDQYPKHDGHLCQLFNEFNDLHQMERNHCIRTPQDSKLDLNPDRGISWLAARGYDEIETSMSTQDHGSWNMTHRDQLRSLLKTDLASSIKPNYLNIVVLWDEGHDEIVDSLRVILEDILSINGKRTAVTIVCCTSEARRCITENLVKPLEKSYGEIIIEERVYVAPPHVLARYLSSKLPDPYKPENEFQVPHKREYRGKPQVCPRILPKHLRQNINGYLKMMYIRQQKKHESMAEERKKFYSGSKITFSGLPENFGIQRTKMEELENNFKILLNDRKSHVSMISIKVERGAGSTTMCLQFLFKHHEEYPCAQLIDIGDRLLSYIKDIYRETKLPLVLFVDEEIAHSQEFFDFTKELVEYRHVNVILLFIEPKEASSKKESSSQRKATQNTRMKSASDHSIYGTCPYKEVTLRRELEDKEMDDLTEDLIDIRKDKESRLRRLRERTKTNDNLRTFVHFGLTAFGEDFLGLHDYVQYRLEKANEEQETVLAYLSLIHIFTNSLLPANALADFLKKKKVNLEVEFFDPDLNELLSPPGDEMDSRRISFLEIAQEILKQLGSDGLSQNDGGTYNWLFIKSKSVEMAKNVLSISASTKSIDRLTRRLFVTSEYESEKFSSLIRAMTIEKRRHIARDTLLELVHIFPEHTSFGAHLLAHLAKYYMIVLGNFEKAIPEIEKAVKSQKDDSLLRHIHGDIIRIHVQALKNKQQIDMLMIVKYAIQSSDCFAFVRRKRPYVSHGFISDSMVRITVMQAAIKEMGGEKQTSFIDYLIQMIDEMKESSNYQLLENKRYLLSLIPDVHQFLNEGVIDPDHKEKWKDEFRKCIGKPENLRRLCDKIQEQKHFFEKDDSILLHQVALQILILNNSLEMEFKPLNPVQIERLVKEVYDPDSSRTITDQQMKFWLRYSRRQKKVPNLEEIRKQVKNWVDMKKGGISPDAEFYNYVINIMIAMKDPKDAQKRENAQKIIRRQQGMKKHKRKEDSVLPIEWLCAKEHHINSIDSLLHHDDLVKETNKKDGYKKLRDKQPGRDVIEGFLFAKDIIKWEGTVKEIQRDWQGTIVFKGHFEVRFVPQNVQPSMPSTGDTVRFCLSFDRLGLMAWAVVRAPQNNVPKSVLEAVSSEEESCTESDDENDDDEELFIDTTLFNQAGRIEPTEKVWEDYHGQTMQGLVISINVEKGYGTLEHPNVPGNLFFHASQLVKPVKSLKGEIWKYMVLEFKVEKLTERTRAADIHVLTVRILIH</sequence>
<keyword evidence="3" id="KW-1185">Reference proteome</keyword>
<proteinExistence type="predicted"/>
<dbReference type="Proteomes" id="UP001152795">
    <property type="component" value="Unassembled WGS sequence"/>
</dbReference>
<dbReference type="InterPro" id="IPR012340">
    <property type="entry name" value="NA-bd_OB-fold"/>
</dbReference>
<feature type="domain" description="Schlafen AlbA-2" evidence="1">
    <location>
        <begin position="213"/>
        <end position="342"/>
    </location>
</feature>
<evidence type="ECO:0000259" key="1">
    <source>
        <dbReference type="Pfam" id="PF04326"/>
    </source>
</evidence>
<comment type="caution">
    <text evidence="2">The sequence shown here is derived from an EMBL/GenBank/DDBJ whole genome shotgun (WGS) entry which is preliminary data.</text>
</comment>
<organism evidence="2 3">
    <name type="scientific">Paramuricea clavata</name>
    <name type="common">Red gorgonian</name>
    <name type="synonym">Violescent sea-whip</name>
    <dbReference type="NCBI Taxonomy" id="317549"/>
    <lineage>
        <taxon>Eukaryota</taxon>
        <taxon>Metazoa</taxon>
        <taxon>Cnidaria</taxon>
        <taxon>Anthozoa</taxon>
        <taxon>Octocorallia</taxon>
        <taxon>Malacalcyonacea</taxon>
        <taxon>Plexauridae</taxon>
        <taxon>Paramuricea</taxon>
    </lineage>
</organism>
<dbReference type="PANTHER" id="PTHR16155">
    <property type="entry name" value="DED DOMAIN-CONTAINING PROTEIN"/>
    <property type="match status" value="1"/>
</dbReference>
<dbReference type="OrthoDB" id="5954290at2759"/>
<dbReference type="EMBL" id="CACRXK020003208">
    <property type="protein sequence ID" value="CAB3997858.1"/>
    <property type="molecule type" value="Genomic_DNA"/>
</dbReference>
<dbReference type="Pfam" id="PF04326">
    <property type="entry name" value="SLFN_AlbA_2"/>
    <property type="match status" value="2"/>
</dbReference>
<name>A0A6S7H0R9_PARCT</name>
<dbReference type="InterPro" id="IPR007421">
    <property type="entry name" value="Schlafen_AlbA_2_dom"/>
</dbReference>
<dbReference type="InterPro" id="IPR038461">
    <property type="entry name" value="Schlafen_AlbA_2_dom_sf"/>
</dbReference>
<dbReference type="Gene3D" id="2.40.50.140">
    <property type="entry name" value="Nucleic acid-binding proteins"/>
    <property type="match status" value="1"/>
</dbReference>
<evidence type="ECO:0000313" key="2">
    <source>
        <dbReference type="EMBL" id="CAB3997858.1"/>
    </source>
</evidence>
<gene>
    <name evidence="2" type="ORF">PACLA_8A062813</name>
</gene>
<protein>
    <submittedName>
        <fullName evidence="2">ATP-binding</fullName>
    </submittedName>
</protein>
<reference evidence="2" key="1">
    <citation type="submission" date="2020-04" db="EMBL/GenBank/DDBJ databases">
        <authorList>
            <person name="Alioto T."/>
            <person name="Alioto T."/>
            <person name="Gomez Garrido J."/>
        </authorList>
    </citation>
    <scope>NUCLEOTIDE SEQUENCE</scope>
    <source>
        <strain evidence="2">A484AB</strain>
    </source>
</reference>
<dbReference type="GO" id="GO:0005737">
    <property type="term" value="C:cytoplasm"/>
    <property type="evidence" value="ECO:0007669"/>
    <property type="project" value="TreeGrafter"/>
</dbReference>
<accession>A0A6S7H0R9</accession>
<dbReference type="PANTHER" id="PTHR16155:SF19">
    <property type="entry name" value="DED DOMAIN-CONTAINING PROTEIN"/>
    <property type="match status" value="1"/>
</dbReference>
<evidence type="ECO:0000313" key="3">
    <source>
        <dbReference type="Proteomes" id="UP001152795"/>
    </source>
</evidence>
<keyword evidence="2" id="KW-0067">ATP-binding</keyword>
<keyword evidence="2" id="KW-0547">Nucleotide-binding</keyword>
<feature type="domain" description="Schlafen AlbA-2" evidence="1">
    <location>
        <begin position="404"/>
        <end position="496"/>
    </location>
</feature>
<dbReference type="Gene3D" id="3.30.950.30">
    <property type="entry name" value="Schlafen, AAA domain"/>
    <property type="match status" value="2"/>
</dbReference>